<dbReference type="STRING" id="6198.A0A075A0T3"/>
<evidence type="ECO:0000256" key="1">
    <source>
        <dbReference type="SAM" id="MobiDB-lite"/>
    </source>
</evidence>
<dbReference type="GeneID" id="20324738"/>
<dbReference type="KEGG" id="ovi:T265_10570"/>
<feature type="compositionally biased region" description="Polar residues" evidence="1">
    <location>
        <begin position="28"/>
        <end position="41"/>
    </location>
</feature>
<sequence length="416" mass="45898">MGTGLGSSSLLGYSGTGFSGSTLGASAYSPSTLQTPSSHYLMTTPRPGSTSPSPREYYPTPTPDTRRHKAATLTQWYGLSAAMIPRATLAGNPFHKLQPCQEVQGEQSDREQREPVPRVIVLRGGLRLIRTYHMSRTVRRPTTPCTDLAFGNNTTILDKARPDMMMNEDGRIRRIVATAVSETSGRMIDETLTYHDCVENDALIHIVIIGVSTHFARPSDTAYCAAHQKHTEIIFTKTTGYLKLRILRRKTIMQLTKASDESKINVENNTFTDSRIDTQDRGYRPNFPGLLFLSGEEIKHREVRFGAHGFEAGKYPRSGSLDTLNEGEVFRASSVDNLVGVLQKRSDVGPTEYLEVHASNTGEARGLGVDIARYSFSEESSLSTFIQVAAFLVPESSSARERRSNFASGIPVKAER</sequence>
<dbReference type="CTD" id="20324738"/>
<dbReference type="EMBL" id="KL597002">
    <property type="protein sequence ID" value="KER21019.1"/>
    <property type="molecule type" value="Genomic_DNA"/>
</dbReference>
<name>A0A075A0T3_OPIVI</name>
<organism evidence="2 3">
    <name type="scientific">Opisthorchis viverrini</name>
    <name type="common">Southeast Asian liver fluke</name>
    <dbReference type="NCBI Taxonomy" id="6198"/>
    <lineage>
        <taxon>Eukaryota</taxon>
        <taxon>Metazoa</taxon>
        <taxon>Spiralia</taxon>
        <taxon>Lophotrochozoa</taxon>
        <taxon>Platyhelminthes</taxon>
        <taxon>Trematoda</taxon>
        <taxon>Digenea</taxon>
        <taxon>Opisthorchiida</taxon>
        <taxon>Opisthorchiata</taxon>
        <taxon>Opisthorchiidae</taxon>
        <taxon>Opisthorchis</taxon>
    </lineage>
</organism>
<dbReference type="AlphaFoldDB" id="A0A075A0T3"/>
<feature type="region of interest" description="Disordered" evidence="1">
    <location>
        <begin position="28"/>
        <end position="66"/>
    </location>
</feature>
<dbReference type="RefSeq" id="XP_009175242.1">
    <property type="nucleotide sequence ID" value="XM_009176978.1"/>
</dbReference>
<reference evidence="2 3" key="1">
    <citation type="submission" date="2013-11" db="EMBL/GenBank/DDBJ databases">
        <title>Opisthorchis viverrini - life in the bile duct.</title>
        <authorList>
            <person name="Young N.D."/>
            <person name="Nagarajan N."/>
            <person name="Lin S.J."/>
            <person name="Korhonen P.K."/>
            <person name="Jex A.R."/>
            <person name="Hall R.S."/>
            <person name="Safavi-Hemami H."/>
            <person name="Kaewkong W."/>
            <person name="Bertrand D."/>
            <person name="Gao S."/>
            <person name="Seet Q."/>
            <person name="Wongkham S."/>
            <person name="Teh B.T."/>
            <person name="Wongkham C."/>
            <person name="Intapan P.M."/>
            <person name="Maleewong W."/>
            <person name="Yang X."/>
            <person name="Hu M."/>
            <person name="Wang Z."/>
            <person name="Hofmann A."/>
            <person name="Sternberg P.W."/>
            <person name="Tan P."/>
            <person name="Wang J."/>
            <person name="Gasser R.B."/>
        </authorList>
    </citation>
    <scope>NUCLEOTIDE SEQUENCE [LARGE SCALE GENOMIC DNA]</scope>
</reference>
<proteinExistence type="predicted"/>
<dbReference type="Proteomes" id="UP000054324">
    <property type="component" value="Unassembled WGS sequence"/>
</dbReference>
<evidence type="ECO:0000313" key="2">
    <source>
        <dbReference type="EMBL" id="KER21019.1"/>
    </source>
</evidence>
<feature type="compositionally biased region" description="Low complexity" evidence="1">
    <location>
        <begin position="43"/>
        <end position="55"/>
    </location>
</feature>
<keyword evidence="3" id="KW-1185">Reference proteome</keyword>
<evidence type="ECO:0000313" key="3">
    <source>
        <dbReference type="Proteomes" id="UP000054324"/>
    </source>
</evidence>
<accession>A0A075A0T3</accession>
<protein>
    <submittedName>
        <fullName evidence="2">Uncharacterized protein</fullName>
    </submittedName>
</protein>
<gene>
    <name evidence="2" type="ORF">T265_10570</name>
</gene>